<evidence type="ECO:0000259" key="5">
    <source>
        <dbReference type="PROSITE" id="PS50250"/>
    </source>
</evidence>
<keyword evidence="7" id="KW-1185">Reference proteome</keyword>
<evidence type="ECO:0000256" key="2">
    <source>
        <dbReference type="ARBA" id="ARBA00022540"/>
    </source>
</evidence>
<evidence type="ECO:0000313" key="7">
    <source>
        <dbReference type="Proteomes" id="UP000193986"/>
    </source>
</evidence>
<dbReference type="InterPro" id="IPR016024">
    <property type="entry name" value="ARM-type_fold"/>
</dbReference>
<dbReference type="Gene3D" id="1.10.10.10">
    <property type="entry name" value="Winged helix-like DNA-binding domain superfamily/Winged helix DNA-binding domain"/>
    <property type="match status" value="1"/>
</dbReference>
<comment type="caution">
    <text evidence="6">The sequence shown here is derived from an EMBL/GenBank/DDBJ whole genome shotgun (WGS) entry which is preliminary data.</text>
</comment>
<dbReference type="GO" id="GO:0006446">
    <property type="term" value="P:regulation of translational initiation"/>
    <property type="evidence" value="ECO:0007669"/>
    <property type="project" value="InterPro"/>
</dbReference>
<reference evidence="6 7" key="1">
    <citation type="submission" date="2016-07" db="EMBL/GenBank/DDBJ databases">
        <title>Pervasive Adenine N6-methylation of Active Genes in Fungi.</title>
        <authorList>
            <consortium name="DOE Joint Genome Institute"/>
            <person name="Mondo S.J."/>
            <person name="Dannebaum R.O."/>
            <person name="Kuo R.C."/>
            <person name="Labutti K."/>
            <person name="Haridas S."/>
            <person name="Kuo A."/>
            <person name="Salamov A."/>
            <person name="Ahrendt S.R."/>
            <person name="Lipzen A."/>
            <person name="Sullivan W."/>
            <person name="Andreopoulos W.B."/>
            <person name="Clum A."/>
            <person name="Lindquist E."/>
            <person name="Daum C."/>
            <person name="Ramamoorthy G.K."/>
            <person name="Gryganskyi A."/>
            <person name="Culley D."/>
            <person name="Magnuson J.K."/>
            <person name="James T.Y."/>
            <person name="O'Malley M.A."/>
            <person name="Stajich J.E."/>
            <person name="Spatafora J.W."/>
            <person name="Visel A."/>
            <person name="Grigoriev I.V."/>
        </authorList>
    </citation>
    <scope>NUCLEOTIDE SEQUENCE [LARGE SCALE GENOMIC DNA]</scope>
    <source>
        <strain evidence="6 7">68-887.2</strain>
    </source>
</reference>
<dbReference type="GO" id="GO:0016282">
    <property type="term" value="C:eukaryotic 43S preinitiation complex"/>
    <property type="evidence" value="ECO:0007669"/>
    <property type="project" value="UniProtKB-UniRule"/>
</dbReference>
<keyword evidence="1 4" id="KW-0963">Cytoplasm</keyword>
<comment type="function">
    <text evidence="4">Component of the eukaryotic translation initiation factor 3 (eIF-3) complex, which is involved in protein synthesis of a specialized repertoire of mRNAs and, together with other initiation factors, stimulates binding of mRNA and methionyl-tRNAi to the 40S ribosome. The eIF-3 complex specifically targets and initiates translation of a subset of mRNAs involved in cell proliferation.</text>
</comment>
<keyword evidence="2 4" id="KW-0396">Initiation factor</keyword>
<evidence type="ECO:0000256" key="1">
    <source>
        <dbReference type="ARBA" id="ARBA00022490"/>
    </source>
</evidence>
<dbReference type="HAMAP" id="MF_03010">
    <property type="entry name" value="eIF3k"/>
    <property type="match status" value="1"/>
</dbReference>
<dbReference type="Gene3D" id="1.25.40.250">
    <property type="entry name" value="ARM repeat, domain 1"/>
    <property type="match status" value="1"/>
</dbReference>
<dbReference type="OrthoDB" id="337745at2759"/>
<dbReference type="InterPro" id="IPR000717">
    <property type="entry name" value="PCI_dom"/>
</dbReference>
<dbReference type="GO" id="GO:0001732">
    <property type="term" value="P:formation of cytoplasmic translation initiation complex"/>
    <property type="evidence" value="ECO:0007669"/>
    <property type="project" value="UniProtKB-UniRule"/>
</dbReference>
<dbReference type="GO" id="GO:0003723">
    <property type="term" value="F:RNA binding"/>
    <property type="evidence" value="ECO:0007669"/>
    <property type="project" value="UniProtKB-UniRule"/>
</dbReference>
<dbReference type="PROSITE" id="PS50250">
    <property type="entry name" value="PCI"/>
    <property type="match status" value="1"/>
</dbReference>
<dbReference type="InterPro" id="IPR036390">
    <property type="entry name" value="WH_DNA-bd_sf"/>
</dbReference>
<evidence type="ECO:0000256" key="4">
    <source>
        <dbReference type="HAMAP-Rule" id="MF_03010"/>
    </source>
</evidence>
<dbReference type="Pfam" id="PF10075">
    <property type="entry name" value="CSN8_PSD8_EIF3K"/>
    <property type="match status" value="1"/>
</dbReference>
<dbReference type="AlphaFoldDB" id="A0A1Y2B199"/>
<dbReference type="STRING" id="71784.A0A1Y2B199"/>
<comment type="similarity">
    <text evidence="4">Belongs to the eIF-3 subunit K family.</text>
</comment>
<protein>
    <recommendedName>
        <fullName evidence="4">Eukaryotic translation initiation factor 3 subunit K</fullName>
        <shortName evidence="4">eIF3k</shortName>
    </recommendedName>
    <alternativeName>
        <fullName evidence="4">eIF-3 p25</fullName>
    </alternativeName>
</protein>
<accession>A0A1Y2B199</accession>
<dbReference type="GO" id="GO:0003743">
    <property type="term" value="F:translation initiation factor activity"/>
    <property type="evidence" value="ECO:0007669"/>
    <property type="project" value="UniProtKB-UniRule"/>
</dbReference>
<dbReference type="GO" id="GO:0005852">
    <property type="term" value="C:eukaryotic translation initiation factor 3 complex"/>
    <property type="evidence" value="ECO:0007669"/>
    <property type="project" value="UniProtKB-UniRule"/>
</dbReference>
<dbReference type="PANTHER" id="PTHR13022">
    <property type="entry name" value="EUKARYOTIC TRANSLATION INITIATION FACTOR 3 SUBUNIT 11"/>
    <property type="match status" value="1"/>
</dbReference>
<dbReference type="EMBL" id="MCFC01000031">
    <property type="protein sequence ID" value="ORY28514.1"/>
    <property type="molecule type" value="Genomic_DNA"/>
</dbReference>
<dbReference type="InterPro" id="IPR016020">
    <property type="entry name" value="Transl_init_fac_sub12_N_euk"/>
</dbReference>
<dbReference type="GO" id="GO:0033290">
    <property type="term" value="C:eukaryotic 48S preinitiation complex"/>
    <property type="evidence" value="ECO:0007669"/>
    <property type="project" value="UniProtKB-UniRule"/>
</dbReference>
<sequence length="250" mass="27955">MSQVTPLTHLKAWHSPESRTDVIQELIHGVDRYNPSNLSWMEEYLGTQVQTGEYDLFANLAILKLYQFNPQLSNPDVIINILIKALSATVHGPDFNLCLSLLREPATILSEIETEDQSLGLVMPLLQNMHELSRTCQFTAFWKEFNSESEASQLLRNTYVPQHANLIESLRNIFAASISSCFSAIPLVRLQRWLDIPAGEIHAWCSNVGWNVDGEVAAIPKNGDNDVKAGVVKEHVELSQLTKLVAAAAY</sequence>
<proteinExistence type="inferred from homology"/>
<dbReference type="SUPFAM" id="SSF48371">
    <property type="entry name" value="ARM repeat"/>
    <property type="match status" value="1"/>
</dbReference>
<dbReference type="PANTHER" id="PTHR13022:SF0">
    <property type="entry name" value="EUKARYOTIC TRANSLATION INITIATION FACTOR 3 SUBUNIT K"/>
    <property type="match status" value="1"/>
</dbReference>
<gene>
    <name evidence="6" type="ORF">BCR39DRAFT_535053</name>
</gene>
<comment type="subcellular location">
    <subcellularLocation>
        <location evidence="4">Cytoplasm</location>
    </subcellularLocation>
</comment>
<evidence type="ECO:0000256" key="3">
    <source>
        <dbReference type="ARBA" id="ARBA00022917"/>
    </source>
</evidence>
<feature type="domain" description="PCI" evidence="5">
    <location>
        <begin position="54"/>
        <end position="234"/>
    </location>
</feature>
<organism evidence="6 7">
    <name type="scientific">Naematelia encephala</name>
    <dbReference type="NCBI Taxonomy" id="71784"/>
    <lineage>
        <taxon>Eukaryota</taxon>
        <taxon>Fungi</taxon>
        <taxon>Dikarya</taxon>
        <taxon>Basidiomycota</taxon>
        <taxon>Agaricomycotina</taxon>
        <taxon>Tremellomycetes</taxon>
        <taxon>Tremellales</taxon>
        <taxon>Naemateliaceae</taxon>
        <taxon>Naematelia</taxon>
    </lineage>
</organism>
<dbReference type="GO" id="GO:0043022">
    <property type="term" value="F:ribosome binding"/>
    <property type="evidence" value="ECO:0007669"/>
    <property type="project" value="InterPro"/>
</dbReference>
<dbReference type="InParanoid" id="A0A1Y2B199"/>
<name>A0A1Y2B199_9TREE</name>
<dbReference type="InterPro" id="IPR009374">
    <property type="entry name" value="eIF3k"/>
</dbReference>
<dbReference type="Proteomes" id="UP000193986">
    <property type="component" value="Unassembled WGS sequence"/>
</dbReference>
<dbReference type="InterPro" id="IPR033464">
    <property type="entry name" value="CSN8_PSD8_EIF3K"/>
</dbReference>
<dbReference type="SUPFAM" id="SSF46785">
    <property type="entry name" value="Winged helix' DNA-binding domain"/>
    <property type="match status" value="1"/>
</dbReference>
<dbReference type="FunFam" id="1.25.40.250:FF:000001">
    <property type="entry name" value="Eukaryotic translation initiation factor 3 subunit K"/>
    <property type="match status" value="1"/>
</dbReference>
<comment type="subunit">
    <text evidence="4">Component of the eukaryotic translation initiation factor 3 (eIF-3) complex.</text>
</comment>
<dbReference type="InterPro" id="IPR036388">
    <property type="entry name" value="WH-like_DNA-bd_sf"/>
</dbReference>
<keyword evidence="3 4" id="KW-0648">Protein biosynthesis</keyword>
<evidence type="ECO:0000313" key="6">
    <source>
        <dbReference type="EMBL" id="ORY28514.1"/>
    </source>
</evidence>